<evidence type="ECO:0000256" key="1">
    <source>
        <dbReference type="ARBA" id="ARBA00004370"/>
    </source>
</evidence>
<evidence type="ECO:0000313" key="9">
    <source>
        <dbReference type="EMBL" id="KEQ55396.1"/>
    </source>
</evidence>
<sequence>MSRFRRIARIGALAASLLICLPLHLLWSAAGRHSPWPRRFLGMAARSVGARVRIEGHPFHGDSFIIANHVSWVDILALGGATGSAFVAHDGIAGWPVIGWLAAQNNTLFVARDRRGALSSQLDALRAALAGHQPVALFPEGTTSDGSGLLPFKPSLLAVLLPPPRSVRIQPVHIDYGPATAEISWHSDEPAGANVKRLLERKGRLDVTLRFLEPFDPAICPDRKALAAMTRQRIAASIAHFHSGAAPCIAEPHES</sequence>
<comment type="caution">
    <text evidence="9">The sequence shown here is derived from an EMBL/GenBank/DDBJ whole genome shotgun (WGS) entry which is preliminary data.</text>
</comment>
<dbReference type="InterPro" id="IPR002123">
    <property type="entry name" value="Plipid/glycerol_acylTrfase"/>
</dbReference>
<name>A0A081RJM3_SPHCR</name>
<dbReference type="GO" id="GO:0016746">
    <property type="term" value="F:acyltransferase activity"/>
    <property type="evidence" value="ECO:0007669"/>
    <property type="project" value="UniProtKB-KW"/>
</dbReference>
<organism evidence="9 10">
    <name type="scientific">Sphingobium chlorophenolicum</name>
    <dbReference type="NCBI Taxonomy" id="46429"/>
    <lineage>
        <taxon>Bacteria</taxon>
        <taxon>Pseudomonadati</taxon>
        <taxon>Pseudomonadota</taxon>
        <taxon>Alphaproteobacteria</taxon>
        <taxon>Sphingomonadales</taxon>
        <taxon>Sphingomonadaceae</taxon>
        <taxon>Sphingobium</taxon>
    </lineage>
</organism>
<evidence type="ECO:0000313" key="10">
    <source>
        <dbReference type="Proteomes" id="UP000028411"/>
    </source>
</evidence>
<feature type="domain" description="Phospholipid/glycerol acyltransferase" evidence="8">
    <location>
        <begin position="63"/>
        <end position="177"/>
    </location>
</feature>
<dbReference type="SMART" id="SM00563">
    <property type="entry name" value="PlsC"/>
    <property type="match status" value="1"/>
</dbReference>
<dbReference type="PANTHER" id="PTHR23063:SF52">
    <property type="entry name" value="LYSOPHOSPHATIDYLCHOLINE ACYLTRANSFERASE"/>
    <property type="match status" value="1"/>
</dbReference>
<dbReference type="Pfam" id="PF01553">
    <property type="entry name" value="Acyltransferase"/>
    <property type="match status" value="1"/>
</dbReference>
<evidence type="ECO:0000256" key="4">
    <source>
        <dbReference type="ARBA" id="ARBA00022989"/>
    </source>
</evidence>
<dbReference type="CDD" id="cd07989">
    <property type="entry name" value="LPLAT_AGPAT-like"/>
    <property type="match status" value="1"/>
</dbReference>
<dbReference type="PANTHER" id="PTHR23063">
    <property type="entry name" value="PHOSPHOLIPID ACYLTRANSFERASE"/>
    <property type="match status" value="1"/>
</dbReference>
<dbReference type="PATRIC" id="fig|46429.4.peg.34"/>
<gene>
    <name evidence="9" type="ORF">BV95_00032</name>
</gene>
<evidence type="ECO:0000259" key="8">
    <source>
        <dbReference type="SMART" id="SM00563"/>
    </source>
</evidence>
<evidence type="ECO:0000256" key="6">
    <source>
        <dbReference type="ARBA" id="ARBA00023136"/>
    </source>
</evidence>
<dbReference type="OrthoDB" id="9806880at2"/>
<dbReference type="AlphaFoldDB" id="A0A081RJM3"/>
<evidence type="ECO:0000256" key="7">
    <source>
        <dbReference type="ARBA" id="ARBA00023315"/>
    </source>
</evidence>
<dbReference type="GO" id="GO:0006629">
    <property type="term" value="P:lipid metabolic process"/>
    <property type="evidence" value="ECO:0007669"/>
    <property type="project" value="UniProtKB-KW"/>
</dbReference>
<evidence type="ECO:0000256" key="5">
    <source>
        <dbReference type="ARBA" id="ARBA00023098"/>
    </source>
</evidence>
<comment type="subcellular location">
    <subcellularLocation>
        <location evidence="1">Membrane</location>
    </subcellularLocation>
</comment>
<keyword evidence="3" id="KW-0812">Transmembrane</keyword>
<keyword evidence="4" id="KW-1133">Transmembrane helix</keyword>
<proteinExistence type="predicted"/>
<dbReference type="eggNOG" id="COG0204">
    <property type="taxonomic scope" value="Bacteria"/>
</dbReference>
<reference evidence="9 10" key="1">
    <citation type="submission" date="2014-02" db="EMBL/GenBank/DDBJ databases">
        <title>Whole genome sequence of Sphingobium chlorophenolicum NBRC 16172.</title>
        <authorList>
            <person name="Gan H.M."/>
            <person name="Gan H.Y."/>
            <person name="Chew T.H."/>
            <person name="Savka M.A."/>
        </authorList>
    </citation>
    <scope>NUCLEOTIDE SEQUENCE [LARGE SCALE GENOMIC DNA]</scope>
    <source>
        <strain evidence="9 10">NBRC 16172</strain>
    </source>
</reference>
<dbReference type="Proteomes" id="UP000028411">
    <property type="component" value="Unassembled WGS sequence"/>
</dbReference>
<dbReference type="GO" id="GO:0016020">
    <property type="term" value="C:membrane"/>
    <property type="evidence" value="ECO:0007669"/>
    <property type="project" value="UniProtKB-SubCell"/>
</dbReference>
<keyword evidence="2 9" id="KW-0808">Transferase</keyword>
<protein>
    <submittedName>
        <fullName evidence="9">Phospholipid/glycerol acyltransferase</fullName>
    </submittedName>
</protein>
<accession>A0A081RJM3</accession>
<evidence type="ECO:0000256" key="3">
    <source>
        <dbReference type="ARBA" id="ARBA00022692"/>
    </source>
</evidence>
<dbReference type="EMBL" id="JFHR01000001">
    <property type="protein sequence ID" value="KEQ55396.1"/>
    <property type="molecule type" value="Genomic_DNA"/>
</dbReference>
<evidence type="ECO:0000256" key="2">
    <source>
        <dbReference type="ARBA" id="ARBA00022679"/>
    </source>
</evidence>
<keyword evidence="5" id="KW-0443">Lipid metabolism</keyword>
<dbReference type="SUPFAM" id="SSF69593">
    <property type="entry name" value="Glycerol-3-phosphate (1)-acyltransferase"/>
    <property type="match status" value="1"/>
</dbReference>
<keyword evidence="6" id="KW-0472">Membrane</keyword>
<dbReference type="RefSeq" id="WP_037446201.1">
    <property type="nucleotide sequence ID" value="NZ_JFHR01000001.1"/>
</dbReference>
<keyword evidence="7 9" id="KW-0012">Acyltransferase</keyword>